<feature type="compositionally biased region" description="Low complexity" evidence="2">
    <location>
        <begin position="268"/>
        <end position="287"/>
    </location>
</feature>
<dbReference type="Proteomes" id="UP000789570">
    <property type="component" value="Unassembled WGS sequence"/>
</dbReference>
<comment type="caution">
    <text evidence="4">The sequence shown here is derived from an EMBL/GenBank/DDBJ whole genome shotgun (WGS) entry which is preliminary data.</text>
</comment>
<dbReference type="Pfam" id="PF05030">
    <property type="entry name" value="SSXT"/>
    <property type="match status" value="1"/>
</dbReference>
<dbReference type="AlphaFoldDB" id="A0A9N9HBP3"/>
<name>A0A9N9HBP3_9GLOM</name>
<evidence type="ECO:0000313" key="5">
    <source>
        <dbReference type="Proteomes" id="UP000789570"/>
    </source>
</evidence>
<protein>
    <submittedName>
        <fullName evidence="4">12029_t:CDS:1</fullName>
    </submittedName>
</protein>
<dbReference type="InterPro" id="IPR007726">
    <property type="entry name" value="SS18_N"/>
</dbReference>
<evidence type="ECO:0000256" key="2">
    <source>
        <dbReference type="SAM" id="MobiDB-lite"/>
    </source>
</evidence>
<comment type="similarity">
    <text evidence="1">Belongs to the SS18 family.</text>
</comment>
<dbReference type="EMBL" id="CAJVPQ010005563">
    <property type="protein sequence ID" value="CAG8672183.1"/>
    <property type="molecule type" value="Genomic_DNA"/>
</dbReference>
<feature type="compositionally biased region" description="Low complexity" evidence="2">
    <location>
        <begin position="295"/>
        <end position="339"/>
    </location>
</feature>
<feature type="region of interest" description="Disordered" evidence="2">
    <location>
        <begin position="268"/>
        <end position="340"/>
    </location>
</feature>
<dbReference type="OrthoDB" id="2530523at2759"/>
<gene>
    <name evidence="4" type="ORF">FCALED_LOCUS12076</name>
</gene>
<accession>A0A9N9HBP3</accession>
<proteinExistence type="inferred from homology"/>
<evidence type="ECO:0000259" key="3">
    <source>
        <dbReference type="Pfam" id="PF05030"/>
    </source>
</evidence>
<evidence type="ECO:0000313" key="4">
    <source>
        <dbReference type="EMBL" id="CAG8672183.1"/>
    </source>
</evidence>
<evidence type="ECO:0000256" key="1">
    <source>
        <dbReference type="ARBA" id="ARBA00007945"/>
    </source>
</evidence>
<keyword evidence="5" id="KW-1185">Reference proteome</keyword>
<feature type="domain" description="SS18 N-terminal" evidence="3">
    <location>
        <begin position="142"/>
        <end position="197"/>
    </location>
</feature>
<organism evidence="4 5">
    <name type="scientific">Funneliformis caledonium</name>
    <dbReference type="NCBI Taxonomy" id="1117310"/>
    <lineage>
        <taxon>Eukaryota</taxon>
        <taxon>Fungi</taxon>
        <taxon>Fungi incertae sedis</taxon>
        <taxon>Mucoromycota</taxon>
        <taxon>Glomeromycotina</taxon>
        <taxon>Glomeromycetes</taxon>
        <taxon>Glomerales</taxon>
        <taxon>Glomeraceae</taxon>
        <taxon>Funneliformis</taxon>
    </lineage>
</organism>
<reference evidence="4" key="1">
    <citation type="submission" date="2021-06" db="EMBL/GenBank/DDBJ databases">
        <authorList>
            <person name="Kallberg Y."/>
            <person name="Tangrot J."/>
            <person name="Rosling A."/>
        </authorList>
    </citation>
    <scope>NUCLEOTIDE SEQUENCE</scope>
    <source>
        <strain evidence="4">UK204</strain>
    </source>
</reference>
<sequence length="547" mass="58592">MNGEYTSQYLQTNGNSPFTEAVSQQMNISYETQQHHSTLPWMGSDQQLALNHTMISGATIAPPTTLNASNVVTTPSKPLYHASNSETNNNFVQAPVVGSNVRKPNTVKQESSAITNADTPVTTIGGIMIGSNNNRSPEYVDYTQKCVQVILEINYELIRVCIDYQSNGSVNDQDLALYKSRLQGNLSYLATVADEYNGNPRNEIKQKVIPDLSTLPIPRSSYGQKINTLLQRAVQIFAQNKKYHRAIPANSSTVNNNVSNINNISSTLSSSQMLDPSSPSPRQLKQLIPPPQQPHTPQQTHQQQQKSSSQPQQTQTQLLQQQTSQQLHQQQQQNSLQSSNRFTNSMIPTVTIATAYQQQQHTNSQHQNMVATSNISDYSMMNATNPEQSYPVSLPPLGNISIGNTGVGNGGNGNAQGSGILPSIAGLGDQYGMPTAQQQQQLQQLQNVGFAGFGGTGAGISGTGFGPANTFSMMRYPSTGGNGMGNGSMTGNSLSSTVLSGGNSLSNSLGNNNIGINAIGSNSYGSNTIAGNTLGLPSMMNHDNSMG</sequence>